<keyword evidence="1" id="KW-1133">Transmembrane helix</keyword>
<evidence type="ECO:0000313" key="3">
    <source>
        <dbReference type="Proteomes" id="UP001597286"/>
    </source>
</evidence>
<sequence length="360" mass="37917">MSVSRNQDFIRGSARHQSRLLAVTGIGVVTALCAGAVAVVSLYPRWSEPEGVAVGIEVPYVGPGVAEGTKVVLRGRSVGQVAELDRTESGAVRMKLVLDESQIAGLTDDFELDYRPENYFGTSAVNLVAMPTGAPLRSGTERSLVPRGDYTMSTMIERGSGTIDGTLTGGMIESLDKSVHYLDSVTPWIDTGVLVADRVARTQQALPSDLLARFDDLLEVAPEFVDQAVLALMNIYDSESYNRLPDGSVGVDDAVFDESDAGLALAGNQLFGQAGALLASHGAELTPLIDSATTAVDLFPHLSGGGMTPESARDLARRLDSAFVDGPNGQRLRLRIVLDDLPALAAPLGLAPAAQPGGER</sequence>
<keyword evidence="1" id="KW-0812">Transmembrane</keyword>
<evidence type="ECO:0000256" key="1">
    <source>
        <dbReference type="SAM" id="Phobius"/>
    </source>
</evidence>
<gene>
    <name evidence="2" type="ORF">ACFSJG_07985</name>
</gene>
<comment type="caution">
    <text evidence="2">The sequence shown here is derived from an EMBL/GenBank/DDBJ whole genome shotgun (WGS) entry which is preliminary data.</text>
</comment>
<protein>
    <submittedName>
        <fullName evidence="2">Mce family protein</fullName>
    </submittedName>
</protein>
<accession>A0ABW4P327</accession>
<keyword evidence="1" id="KW-0472">Membrane</keyword>
<organism evidence="2 3">
    <name type="scientific">Rhodococcus gannanensis</name>
    <dbReference type="NCBI Taxonomy" id="1960308"/>
    <lineage>
        <taxon>Bacteria</taxon>
        <taxon>Bacillati</taxon>
        <taxon>Actinomycetota</taxon>
        <taxon>Actinomycetes</taxon>
        <taxon>Mycobacteriales</taxon>
        <taxon>Nocardiaceae</taxon>
        <taxon>Rhodococcus</taxon>
    </lineage>
</organism>
<reference evidence="3" key="1">
    <citation type="journal article" date="2019" name="Int. J. Syst. Evol. Microbiol.">
        <title>The Global Catalogue of Microorganisms (GCM) 10K type strain sequencing project: providing services to taxonomists for standard genome sequencing and annotation.</title>
        <authorList>
            <consortium name="The Broad Institute Genomics Platform"/>
            <consortium name="The Broad Institute Genome Sequencing Center for Infectious Disease"/>
            <person name="Wu L."/>
            <person name="Ma J."/>
        </authorList>
    </citation>
    <scope>NUCLEOTIDE SEQUENCE [LARGE SCALE GENOMIC DNA]</scope>
    <source>
        <strain evidence="3">DT72</strain>
    </source>
</reference>
<keyword evidence="3" id="KW-1185">Reference proteome</keyword>
<dbReference type="EMBL" id="JBHUFB010000009">
    <property type="protein sequence ID" value="MFD1812149.1"/>
    <property type="molecule type" value="Genomic_DNA"/>
</dbReference>
<proteinExistence type="predicted"/>
<dbReference type="Proteomes" id="UP001597286">
    <property type="component" value="Unassembled WGS sequence"/>
</dbReference>
<feature type="transmembrane region" description="Helical" evidence="1">
    <location>
        <begin position="20"/>
        <end position="43"/>
    </location>
</feature>
<evidence type="ECO:0000313" key="2">
    <source>
        <dbReference type="EMBL" id="MFD1812149.1"/>
    </source>
</evidence>
<name>A0ABW4P327_9NOCA</name>
<dbReference type="RefSeq" id="WP_378484667.1">
    <property type="nucleotide sequence ID" value="NZ_JBHUFB010000009.1"/>
</dbReference>